<evidence type="ECO:0000313" key="3">
    <source>
        <dbReference type="Proteomes" id="UP000054223"/>
    </source>
</evidence>
<comment type="caution">
    <text evidence="2">The sequence shown here is derived from an EMBL/GenBank/DDBJ whole genome shotgun (WGS) entry which is preliminary data.</text>
</comment>
<keyword evidence="1" id="KW-0812">Transmembrane</keyword>
<feature type="transmembrane region" description="Helical" evidence="1">
    <location>
        <begin position="116"/>
        <end position="133"/>
    </location>
</feature>
<dbReference type="AlphaFoldDB" id="A0A9X0HKA6"/>
<reference evidence="2 3" key="1">
    <citation type="submission" date="2015-11" db="EMBL/GenBank/DDBJ databases">
        <title>Solirubrum puertoriconensis gen. nov. an environmental bacteria isolated in Puerto Rico.</title>
        <authorList>
            <person name="Cuebas-Irizarry M.F."/>
            <person name="Montalvo-Rodriguez R."/>
        </authorList>
    </citation>
    <scope>NUCLEOTIDE SEQUENCE [LARGE SCALE GENOMIC DNA]</scope>
    <source>
        <strain evidence="2 3">MC1A</strain>
    </source>
</reference>
<sequence length="134" mass="15257">MLYYLLFILLLNTYALLSGFKDSILWSRKGAEAFRWNEHVVFVLERITLVAVAILCTQLSALQALCAVLSYALMFSLPHNTAYYWGRSRIDSQPFDIRYSSTTSTAKLEFNFKTRLVLFLVGALASVFSYVCTS</sequence>
<gene>
    <name evidence="2" type="ORF">ASU33_13905</name>
</gene>
<dbReference type="EMBL" id="LNAL01000007">
    <property type="protein sequence ID" value="KUG07443.1"/>
    <property type="molecule type" value="Genomic_DNA"/>
</dbReference>
<keyword evidence="1" id="KW-1133">Transmembrane helix</keyword>
<keyword evidence="3" id="KW-1185">Reference proteome</keyword>
<feature type="transmembrane region" description="Helical" evidence="1">
    <location>
        <begin position="47"/>
        <end position="74"/>
    </location>
</feature>
<protein>
    <submittedName>
        <fullName evidence="2">Uncharacterized protein</fullName>
    </submittedName>
</protein>
<evidence type="ECO:0000256" key="1">
    <source>
        <dbReference type="SAM" id="Phobius"/>
    </source>
</evidence>
<organism evidence="2 3">
    <name type="scientific">Solirubrum puertoriconensis</name>
    <dbReference type="NCBI Taxonomy" id="1751427"/>
    <lineage>
        <taxon>Bacteria</taxon>
        <taxon>Pseudomonadati</taxon>
        <taxon>Bacteroidota</taxon>
        <taxon>Cytophagia</taxon>
        <taxon>Cytophagales</taxon>
    </lineage>
</organism>
<accession>A0A9X0HKA6</accession>
<dbReference type="Proteomes" id="UP000054223">
    <property type="component" value="Unassembled WGS sequence"/>
</dbReference>
<feature type="transmembrane region" description="Helical" evidence="1">
    <location>
        <begin position="6"/>
        <end position="26"/>
    </location>
</feature>
<dbReference type="OrthoDB" id="885043at2"/>
<dbReference type="RefSeq" id="WP_059071067.1">
    <property type="nucleotide sequence ID" value="NZ_LNAL01000007.1"/>
</dbReference>
<evidence type="ECO:0000313" key="2">
    <source>
        <dbReference type="EMBL" id="KUG07443.1"/>
    </source>
</evidence>
<name>A0A9X0HKA6_SOLP1</name>
<keyword evidence="1" id="KW-0472">Membrane</keyword>
<proteinExistence type="predicted"/>